<organism evidence="1 2">
    <name type="scientific">Melastoma candidum</name>
    <dbReference type="NCBI Taxonomy" id="119954"/>
    <lineage>
        <taxon>Eukaryota</taxon>
        <taxon>Viridiplantae</taxon>
        <taxon>Streptophyta</taxon>
        <taxon>Embryophyta</taxon>
        <taxon>Tracheophyta</taxon>
        <taxon>Spermatophyta</taxon>
        <taxon>Magnoliopsida</taxon>
        <taxon>eudicotyledons</taxon>
        <taxon>Gunneridae</taxon>
        <taxon>Pentapetalae</taxon>
        <taxon>rosids</taxon>
        <taxon>malvids</taxon>
        <taxon>Myrtales</taxon>
        <taxon>Melastomataceae</taxon>
        <taxon>Melastomatoideae</taxon>
        <taxon>Melastomateae</taxon>
        <taxon>Melastoma</taxon>
    </lineage>
</organism>
<dbReference type="Proteomes" id="UP001057402">
    <property type="component" value="Chromosome 4"/>
</dbReference>
<evidence type="ECO:0000313" key="1">
    <source>
        <dbReference type="EMBL" id="KAI4371913.1"/>
    </source>
</evidence>
<comment type="caution">
    <text evidence="1">The sequence shown here is derived from an EMBL/GenBank/DDBJ whole genome shotgun (WGS) entry which is preliminary data.</text>
</comment>
<reference evidence="2" key="1">
    <citation type="journal article" date="2023" name="Front. Plant Sci.">
        <title>Chromosomal-level genome assembly of Melastoma candidum provides insights into trichome evolution.</title>
        <authorList>
            <person name="Zhong Y."/>
            <person name="Wu W."/>
            <person name="Sun C."/>
            <person name="Zou P."/>
            <person name="Liu Y."/>
            <person name="Dai S."/>
            <person name="Zhou R."/>
        </authorList>
    </citation>
    <scope>NUCLEOTIDE SEQUENCE [LARGE SCALE GENOMIC DNA]</scope>
</reference>
<gene>
    <name evidence="1" type="ORF">MLD38_010209</name>
</gene>
<evidence type="ECO:0000313" key="2">
    <source>
        <dbReference type="Proteomes" id="UP001057402"/>
    </source>
</evidence>
<proteinExistence type="predicted"/>
<accession>A0ACB9R366</accession>
<keyword evidence="2" id="KW-1185">Reference proteome</keyword>
<sequence>MSSSGGTSLSSFSCASPVTVYSAFFITRVATFGINYGQIADNLPSPSRVVPVVKSLGVTRVKLYDADPRVLRAFANTGIQFTVGLPNQLLPSMADPSNARTWVEANVRSYLHRTNITCIVVGNEVLTSNDMALAGSLLPAMENVQRAIVGFGLDKIVGVTTTHSLGILETSYPPSAGRVMRELVDSVSEVLEFHERNRSPFLINAYPFFAYKANPKQVPLDFVLFEANPGMVDQSTNLHYENMLFAQIDAVYSALVALGYGNVRVHISETGWPSKGDENEAGANLENAKKYNGNLIKVMNQKKAGTPMRPDGGLNITSSLCSMRT</sequence>
<protein>
    <submittedName>
        <fullName evidence="1">Uncharacterized protein</fullName>
    </submittedName>
</protein>
<name>A0ACB9R366_9MYRT</name>
<dbReference type="EMBL" id="CM042883">
    <property type="protein sequence ID" value="KAI4371913.1"/>
    <property type="molecule type" value="Genomic_DNA"/>
</dbReference>